<dbReference type="PROSITE" id="PS51740">
    <property type="entry name" value="SPOVT_ABRB"/>
    <property type="match status" value="1"/>
</dbReference>
<organism evidence="3 4">
    <name type="scientific">Acidicapsa dinghuensis</name>
    <dbReference type="NCBI Taxonomy" id="2218256"/>
    <lineage>
        <taxon>Bacteria</taxon>
        <taxon>Pseudomonadati</taxon>
        <taxon>Acidobacteriota</taxon>
        <taxon>Terriglobia</taxon>
        <taxon>Terriglobales</taxon>
        <taxon>Acidobacteriaceae</taxon>
        <taxon>Acidicapsa</taxon>
    </lineage>
</organism>
<evidence type="ECO:0000313" key="3">
    <source>
        <dbReference type="EMBL" id="MFC5863588.1"/>
    </source>
</evidence>
<evidence type="ECO:0000256" key="1">
    <source>
        <dbReference type="PROSITE-ProRule" id="PRU01076"/>
    </source>
</evidence>
<dbReference type="NCBIfam" id="TIGR01439">
    <property type="entry name" value="lp_hng_hel_AbrB"/>
    <property type="match status" value="1"/>
</dbReference>
<proteinExistence type="predicted"/>
<name>A0ABW1EJK9_9BACT</name>
<dbReference type="GO" id="GO:0003677">
    <property type="term" value="F:DNA binding"/>
    <property type="evidence" value="ECO:0007669"/>
    <property type="project" value="UniProtKB-KW"/>
</dbReference>
<dbReference type="Proteomes" id="UP001596091">
    <property type="component" value="Unassembled WGS sequence"/>
</dbReference>
<keyword evidence="1 3" id="KW-0238">DNA-binding</keyword>
<accession>A0ABW1EJK9</accession>
<dbReference type="EMBL" id="JBHSPH010000005">
    <property type="protein sequence ID" value="MFC5863588.1"/>
    <property type="molecule type" value="Genomic_DNA"/>
</dbReference>
<keyword evidence="4" id="KW-1185">Reference proteome</keyword>
<dbReference type="SUPFAM" id="SSF89447">
    <property type="entry name" value="AbrB/MazE/MraZ-like"/>
    <property type="match status" value="1"/>
</dbReference>
<dbReference type="RefSeq" id="WP_263340168.1">
    <property type="nucleotide sequence ID" value="NZ_JAGSYH010000005.1"/>
</dbReference>
<evidence type="ECO:0000313" key="4">
    <source>
        <dbReference type="Proteomes" id="UP001596091"/>
    </source>
</evidence>
<dbReference type="InterPro" id="IPR007159">
    <property type="entry name" value="SpoVT-AbrB_dom"/>
</dbReference>
<feature type="domain" description="SpoVT-AbrB" evidence="2">
    <location>
        <begin position="12"/>
        <end position="58"/>
    </location>
</feature>
<protein>
    <submittedName>
        <fullName evidence="3">AbrB/MazE/SpoVT family DNA-binding domain-containing protein</fullName>
    </submittedName>
</protein>
<evidence type="ECO:0000259" key="2">
    <source>
        <dbReference type="PROSITE" id="PS51740"/>
    </source>
</evidence>
<sequence length="104" mass="11559">MASIPKPVPSKAVRAKITSKGQITIPVEIRRSLGAGPGDVLVFEPSGDGIRLVRQVDEDRFERMRGIGVGIPEMDESVDGIVRYLREMRGHDEIDDQIFGTDRR</sequence>
<dbReference type="SMART" id="SM00966">
    <property type="entry name" value="SpoVT_AbrB"/>
    <property type="match status" value="1"/>
</dbReference>
<dbReference type="Gene3D" id="2.10.260.10">
    <property type="match status" value="1"/>
</dbReference>
<dbReference type="Pfam" id="PF04014">
    <property type="entry name" value="MazE_antitoxin"/>
    <property type="match status" value="1"/>
</dbReference>
<reference evidence="4" key="1">
    <citation type="journal article" date="2019" name="Int. J. Syst. Evol. Microbiol.">
        <title>The Global Catalogue of Microorganisms (GCM) 10K type strain sequencing project: providing services to taxonomists for standard genome sequencing and annotation.</title>
        <authorList>
            <consortium name="The Broad Institute Genomics Platform"/>
            <consortium name="The Broad Institute Genome Sequencing Center for Infectious Disease"/>
            <person name="Wu L."/>
            <person name="Ma J."/>
        </authorList>
    </citation>
    <scope>NUCLEOTIDE SEQUENCE [LARGE SCALE GENOMIC DNA]</scope>
    <source>
        <strain evidence="4">JCM 4087</strain>
    </source>
</reference>
<gene>
    <name evidence="3" type="ORF">ACFPT7_14875</name>
</gene>
<dbReference type="InterPro" id="IPR037914">
    <property type="entry name" value="SpoVT-AbrB_sf"/>
</dbReference>
<comment type="caution">
    <text evidence="3">The sequence shown here is derived from an EMBL/GenBank/DDBJ whole genome shotgun (WGS) entry which is preliminary data.</text>
</comment>